<dbReference type="InterPro" id="IPR036396">
    <property type="entry name" value="Cyt_P450_sf"/>
</dbReference>
<comment type="caution">
    <text evidence="6">The sequence shown here is derived from an EMBL/GenBank/DDBJ whole genome shotgun (WGS) entry which is preliminary data.</text>
</comment>
<keyword evidence="7" id="KW-1185">Reference proteome</keyword>
<dbReference type="InterPro" id="IPR001128">
    <property type="entry name" value="Cyt_P450"/>
</dbReference>
<dbReference type="Proteomes" id="UP001392437">
    <property type="component" value="Unassembled WGS sequence"/>
</dbReference>
<feature type="signal peptide" evidence="5">
    <location>
        <begin position="1"/>
        <end position="19"/>
    </location>
</feature>
<comment type="similarity">
    <text evidence="1">Belongs to the cytochrome P450 family.</text>
</comment>
<reference evidence="6 7" key="1">
    <citation type="submission" date="2023-01" db="EMBL/GenBank/DDBJ databases">
        <title>Analysis of 21 Apiospora genomes using comparative genomics revels a genus with tremendous synthesis potential of carbohydrate active enzymes and secondary metabolites.</title>
        <authorList>
            <person name="Sorensen T."/>
        </authorList>
    </citation>
    <scope>NUCLEOTIDE SEQUENCE [LARGE SCALE GENOMIC DNA]</scope>
    <source>
        <strain evidence="6 7">CBS 117206</strain>
    </source>
</reference>
<evidence type="ECO:0000256" key="2">
    <source>
        <dbReference type="ARBA" id="ARBA00022617"/>
    </source>
</evidence>
<dbReference type="PANTHER" id="PTHR24305:SF166">
    <property type="entry name" value="CYTOCHROME P450 12A4, MITOCHONDRIAL-RELATED"/>
    <property type="match status" value="1"/>
</dbReference>
<dbReference type="PANTHER" id="PTHR24305">
    <property type="entry name" value="CYTOCHROME P450"/>
    <property type="match status" value="1"/>
</dbReference>
<dbReference type="SUPFAM" id="SSF48264">
    <property type="entry name" value="Cytochrome P450"/>
    <property type="match status" value="1"/>
</dbReference>
<keyword evidence="4" id="KW-0408">Iron</keyword>
<gene>
    <name evidence="6" type="ORF">PG999_010616</name>
</gene>
<dbReference type="InterPro" id="IPR050121">
    <property type="entry name" value="Cytochrome_P450_monoxygenase"/>
</dbReference>
<sequence length="239" mass="27138">MDWTLALFSFSLLAPIASATYNLLLRPLRHISGPLLALVLWLKTRGLDRLLGLLTPPDVQQYYQFVQDSVTDRLELQSQQMKKPEEERRQDLFHFLCEARDPASDKHVYDEAALRAEANLLIIAESDTTAISLSGIIWYLIHIPRSWWTSSWADSRNEEVYGDPYAFRPERWIVDPAAGIAKEEVSWIRSNLYPFAVGPGNYVGQNLAMAEIMITMARTLYRLDIRRAPGSTIGEGGPS</sequence>
<evidence type="ECO:0000256" key="3">
    <source>
        <dbReference type="ARBA" id="ARBA00022723"/>
    </source>
</evidence>
<keyword evidence="5" id="KW-0732">Signal</keyword>
<dbReference type="EMBL" id="JAQQWP010000009">
    <property type="protein sequence ID" value="KAK8100242.1"/>
    <property type="molecule type" value="Genomic_DNA"/>
</dbReference>
<dbReference type="AlphaFoldDB" id="A0AAW0QIC6"/>
<dbReference type="GO" id="GO:0005506">
    <property type="term" value="F:iron ion binding"/>
    <property type="evidence" value="ECO:0007669"/>
    <property type="project" value="InterPro"/>
</dbReference>
<evidence type="ECO:0000256" key="1">
    <source>
        <dbReference type="ARBA" id="ARBA00010617"/>
    </source>
</evidence>
<proteinExistence type="inferred from homology"/>
<accession>A0AAW0QIC6</accession>
<feature type="chain" id="PRO_5043530582" evidence="5">
    <location>
        <begin position="20"/>
        <end position="239"/>
    </location>
</feature>
<keyword evidence="2" id="KW-0349">Heme</keyword>
<evidence type="ECO:0000313" key="7">
    <source>
        <dbReference type="Proteomes" id="UP001392437"/>
    </source>
</evidence>
<keyword evidence="3" id="KW-0479">Metal-binding</keyword>
<evidence type="ECO:0000313" key="6">
    <source>
        <dbReference type="EMBL" id="KAK8100242.1"/>
    </source>
</evidence>
<dbReference type="GO" id="GO:0020037">
    <property type="term" value="F:heme binding"/>
    <property type="evidence" value="ECO:0007669"/>
    <property type="project" value="InterPro"/>
</dbReference>
<evidence type="ECO:0000256" key="5">
    <source>
        <dbReference type="SAM" id="SignalP"/>
    </source>
</evidence>
<dbReference type="Gene3D" id="1.10.630.10">
    <property type="entry name" value="Cytochrome P450"/>
    <property type="match status" value="2"/>
</dbReference>
<dbReference type="GO" id="GO:0016705">
    <property type="term" value="F:oxidoreductase activity, acting on paired donors, with incorporation or reduction of molecular oxygen"/>
    <property type="evidence" value="ECO:0007669"/>
    <property type="project" value="InterPro"/>
</dbReference>
<evidence type="ECO:0000256" key="4">
    <source>
        <dbReference type="ARBA" id="ARBA00023004"/>
    </source>
</evidence>
<name>A0AAW0QIC6_9PEZI</name>
<protein>
    <submittedName>
        <fullName evidence="6">Benzoate 4-monooxygenase cytochrome P450</fullName>
    </submittedName>
</protein>
<organism evidence="6 7">
    <name type="scientific">Apiospora kogelbergensis</name>
    <dbReference type="NCBI Taxonomy" id="1337665"/>
    <lineage>
        <taxon>Eukaryota</taxon>
        <taxon>Fungi</taxon>
        <taxon>Dikarya</taxon>
        <taxon>Ascomycota</taxon>
        <taxon>Pezizomycotina</taxon>
        <taxon>Sordariomycetes</taxon>
        <taxon>Xylariomycetidae</taxon>
        <taxon>Amphisphaeriales</taxon>
        <taxon>Apiosporaceae</taxon>
        <taxon>Apiospora</taxon>
    </lineage>
</organism>
<dbReference type="GO" id="GO:0004497">
    <property type="term" value="F:monooxygenase activity"/>
    <property type="evidence" value="ECO:0007669"/>
    <property type="project" value="InterPro"/>
</dbReference>
<dbReference type="Pfam" id="PF00067">
    <property type="entry name" value="p450"/>
    <property type="match status" value="1"/>
</dbReference>